<keyword evidence="3" id="KW-0813">Transport</keyword>
<feature type="domain" description="HPr" evidence="4">
    <location>
        <begin position="1"/>
        <end position="90"/>
    </location>
</feature>
<dbReference type="PROSITE" id="PS51350">
    <property type="entry name" value="PTS_HPR_DOM"/>
    <property type="match status" value="1"/>
</dbReference>
<dbReference type="HOGENOM" id="CLU_926861_0_0_0"/>
<comment type="function">
    <text evidence="1">General (non sugar-specific) component of the phosphoenolpyruvate-dependent sugar phosphotransferase system (sugar PTS). This major carbohydrate active-transport system catalyzes the phosphorylation of incoming sugar substrates concomitantly with their translocation across the cell membrane. The phosphoryl group from phosphoenolpyruvate (PEP) is transferred to the phosphoryl carrier protein HPr by enzyme I. Phospho-HPr then transfers it to the PTS EIIA domain.</text>
</comment>
<proteinExistence type="predicted"/>
<dbReference type="eggNOG" id="COG1925">
    <property type="taxonomic scope" value="Bacteria"/>
</dbReference>
<dbReference type="AlphaFoldDB" id="C7NAA1"/>
<evidence type="ECO:0000259" key="4">
    <source>
        <dbReference type="PROSITE" id="PS51350"/>
    </source>
</evidence>
<keyword evidence="3" id="KW-0762">Sugar transport</keyword>
<reference evidence="5 6" key="1">
    <citation type="journal article" date="2009" name="Stand. Genomic Sci.">
        <title>Complete genome sequence of Leptotrichia buccalis type strain (C-1013-b).</title>
        <authorList>
            <person name="Ivanova N."/>
            <person name="Gronow S."/>
            <person name="Lapidus A."/>
            <person name="Copeland A."/>
            <person name="Glavina Del Rio T."/>
            <person name="Nolan M."/>
            <person name="Lucas S."/>
            <person name="Chen F."/>
            <person name="Tice H."/>
            <person name="Cheng J.F."/>
            <person name="Saunders E."/>
            <person name="Bruce D."/>
            <person name="Goodwin L."/>
            <person name="Brettin T."/>
            <person name="Detter J.C."/>
            <person name="Han C."/>
            <person name="Pitluck S."/>
            <person name="Mikhailova N."/>
            <person name="Pati A."/>
            <person name="Mavrommatis K."/>
            <person name="Chen A."/>
            <person name="Palaniappan K."/>
            <person name="Land M."/>
            <person name="Hauser L."/>
            <person name="Chang Y.J."/>
            <person name="Jeffries C.D."/>
            <person name="Chain P."/>
            <person name="Rohde C."/>
            <person name="Goker M."/>
            <person name="Bristow J."/>
            <person name="Eisen J.A."/>
            <person name="Markowitz V."/>
            <person name="Hugenholtz P."/>
            <person name="Kyrpides N.C."/>
            <person name="Klenk H.P."/>
        </authorList>
    </citation>
    <scope>NUCLEOTIDE SEQUENCE [LARGE SCALE GENOMIC DNA]</scope>
    <source>
        <strain evidence="6">ATCC 14201 / DSM 1135 / JCM 12969 / NCTC 10249 / C-1013-b</strain>
    </source>
</reference>
<dbReference type="InterPro" id="IPR000032">
    <property type="entry name" value="HPr-like"/>
</dbReference>
<dbReference type="NCBIfam" id="TIGR01003">
    <property type="entry name" value="PTS_HPr_family"/>
    <property type="match status" value="1"/>
</dbReference>
<dbReference type="SUPFAM" id="SSF55594">
    <property type="entry name" value="HPr-like"/>
    <property type="match status" value="1"/>
</dbReference>
<dbReference type="Pfam" id="PF00381">
    <property type="entry name" value="PTS-HPr"/>
    <property type="match status" value="1"/>
</dbReference>
<dbReference type="InterPro" id="IPR035895">
    <property type="entry name" value="HPr-like_sf"/>
</dbReference>
<evidence type="ECO:0000313" key="6">
    <source>
        <dbReference type="Proteomes" id="UP000001910"/>
    </source>
</evidence>
<protein>
    <recommendedName>
        <fullName evidence="2">Phosphocarrier protein HPr</fullName>
    </recommendedName>
</protein>
<evidence type="ECO:0000256" key="1">
    <source>
        <dbReference type="ARBA" id="ARBA00003681"/>
    </source>
</evidence>
<dbReference type="RefSeq" id="WP_015769425.1">
    <property type="nucleotide sequence ID" value="NC_013192.1"/>
</dbReference>
<dbReference type="PANTHER" id="PTHR33705">
    <property type="entry name" value="PHOSPHOCARRIER PROTEIN HPR"/>
    <property type="match status" value="1"/>
</dbReference>
<name>C7NAA1_LEPBD</name>
<organism evidence="5 6">
    <name type="scientific">Leptotrichia buccalis (strain ATCC 14201 / DSM 1135 / JCM 12969 / NCTC 10249 / C-1013-b)</name>
    <dbReference type="NCBI Taxonomy" id="523794"/>
    <lineage>
        <taxon>Bacteria</taxon>
        <taxon>Fusobacteriati</taxon>
        <taxon>Fusobacteriota</taxon>
        <taxon>Fusobacteriia</taxon>
        <taxon>Fusobacteriales</taxon>
        <taxon>Leptotrichiaceae</taxon>
        <taxon>Leptotrichia</taxon>
    </lineage>
</organism>
<dbReference type="InterPro" id="IPR050399">
    <property type="entry name" value="HPr"/>
</dbReference>
<keyword evidence="6" id="KW-1185">Reference proteome</keyword>
<dbReference type="PRINTS" id="PR00107">
    <property type="entry name" value="PHOSPHOCPHPR"/>
</dbReference>
<dbReference type="STRING" id="523794.Lebu_1190"/>
<gene>
    <name evidence="5" type="ordered locus">Lebu_1190</name>
</gene>
<dbReference type="Gene3D" id="3.30.1340.10">
    <property type="entry name" value="HPr-like"/>
    <property type="match status" value="1"/>
</dbReference>
<evidence type="ECO:0000313" key="5">
    <source>
        <dbReference type="EMBL" id="ACV39082.1"/>
    </source>
</evidence>
<dbReference type="KEGG" id="lba:Lebu_1190"/>
<evidence type="ECO:0000256" key="3">
    <source>
        <dbReference type="ARBA" id="ARBA00022597"/>
    </source>
</evidence>
<accession>C7NAA1</accession>
<evidence type="ECO:0000256" key="2">
    <source>
        <dbReference type="ARBA" id="ARBA00020422"/>
    </source>
</evidence>
<dbReference type="EMBL" id="CP001685">
    <property type="protein sequence ID" value="ACV39082.1"/>
    <property type="molecule type" value="Genomic_DNA"/>
</dbReference>
<dbReference type="OrthoDB" id="9809047at2"/>
<dbReference type="Proteomes" id="UP000001910">
    <property type="component" value="Chromosome"/>
</dbReference>
<sequence length="300" mass="35321">MVSKTIIFNYRYGIDIYFATEVMRKAREFESKIEIEYDGKKIKNKSPLMLSGFGIKMGSEITIYADGSDEEEALETVSNLLGVEEEVYKQEIINRKNWEKNWKRIEQEEMEKDRNKSPEEIERELKEIVEEAASNKDNLTIGKRIMCSRRNTQPGIGINIGGYIIHPFDLMAGPDFDIKTSIERIWDVMVYRIDKKFRINNSMWTIVPAIKKRIKDIIEEDVKKNNLEEKLAESMIPYVYFNVPGSIMSQVTRKLGNAYIVSLKNTLKYEDSGKIIVPTYKEFLTEFDKNFEMPRIEWWW</sequence>
<dbReference type="PANTHER" id="PTHR33705:SF1">
    <property type="entry name" value="PHOSPHOCARRIER PROTEIN HPR"/>
    <property type="match status" value="1"/>
</dbReference>